<evidence type="ECO:0000256" key="5">
    <source>
        <dbReference type="ARBA" id="ARBA00022729"/>
    </source>
</evidence>
<dbReference type="NCBIfam" id="TIGR03592">
    <property type="entry name" value="yidC_oxa1_cterm"/>
    <property type="match status" value="1"/>
</dbReference>
<dbReference type="EMBL" id="BMJN01000047">
    <property type="protein sequence ID" value="GGE37474.1"/>
    <property type="molecule type" value="Genomic_DNA"/>
</dbReference>
<gene>
    <name evidence="12 15" type="primary">yidC</name>
    <name evidence="15" type="ORF">GCM10011510_18490</name>
</gene>
<keyword evidence="16" id="KW-1185">Reference proteome</keyword>
<keyword evidence="2 12" id="KW-0813">Transport</keyword>
<keyword evidence="6 12" id="KW-0653">Protein transport</keyword>
<dbReference type="AlphaFoldDB" id="A0A917A9X7"/>
<evidence type="ECO:0000256" key="2">
    <source>
        <dbReference type="ARBA" id="ARBA00022448"/>
    </source>
</evidence>
<dbReference type="PANTHER" id="PTHR12428">
    <property type="entry name" value="OXA1"/>
    <property type="match status" value="1"/>
</dbReference>
<protein>
    <recommendedName>
        <fullName evidence="12">Membrane protein insertase YidC</fullName>
    </recommendedName>
    <alternativeName>
        <fullName evidence="12">Foldase YidC</fullName>
    </alternativeName>
    <alternativeName>
        <fullName evidence="12">Membrane integrase YidC</fullName>
    </alternativeName>
    <alternativeName>
        <fullName evidence="12">Membrane protein YidC</fullName>
    </alternativeName>
</protein>
<evidence type="ECO:0000313" key="16">
    <source>
        <dbReference type="Proteomes" id="UP000660801"/>
    </source>
</evidence>
<comment type="function">
    <text evidence="12">Required for the insertion and/or proper folding and/or complex formation of integral membrane proteins into the membrane. Involved in integration of membrane proteins that insert both dependently and independently of the Sec translocase complex, as well as at least some lipoproteins.</text>
</comment>
<feature type="transmembrane region" description="Helical" evidence="12">
    <location>
        <begin position="176"/>
        <end position="196"/>
    </location>
</feature>
<keyword evidence="5 12" id="KW-0732">Signal</keyword>
<proteinExistence type="inferred from homology"/>
<feature type="transmembrane region" description="Helical" evidence="12">
    <location>
        <begin position="56"/>
        <end position="80"/>
    </location>
</feature>
<evidence type="ECO:0000256" key="11">
    <source>
        <dbReference type="ARBA" id="ARBA00023288"/>
    </source>
</evidence>
<dbReference type="Pfam" id="PF02096">
    <property type="entry name" value="60KD_IMP"/>
    <property type="match status" value="1"/>
</dbReference>
<reference evidence="15" key="1">
    <citation type="journal article" date="2014" name="Int. J. Syst. Evol. Microbiol.">
        <title>Complete genome sequence of Corynebacterium casei LMG S-19264T (=DSM 44701T), isolated from a smear-ripened cheese.</title>
        <authorList>
            <consortium name="US DOE Joint Genome Institute (JGI-PGF)"/>
            <person name="Walter F."/>
            <person name="Albersmeier A."/>
            <person name="Kalinowski J."/>
            <person name="Ruckert C."/>
        </authorList>
    </citation>
    <scope>NUCLEOTIDE SEQUENCE</scope>
    <source>
        <strain evidence="15">CGMCC 1.15533</strain>
    </source>
</reference>
<feature type="transmembrane region" description="Helical" evidence="12">
    <location>
        <begin position="230"/>
        <end position="250"/>
    </location>
</feature>
<keyword evidence="8 12" id="KW-0472">Membrane</keyword>
<dbReference type="GO" id="GO:0015031">
    <property type="term" value="P:protein transport"/>
    <property type="evidence" value="ECO:0007669"/>
    <property type="project" value="UniProtKB-KW"/>
</dbReference>
<evidence type="ECO:0000256" key="4">
    <source>
        <dbReference type="ARBA" id="ARBA00022692"/>
    </source>
</evidence>
<evidence type="ECO:0000256" key="12">
    <source>
        <dbReference type="HAMAP-Rule" id="MF_01811"/>
    </source>
</evidence>
<dbReference type="RefSeq" id="WP_068988949.1">
    <property type="nucleotide sequence ID" value="NZ_BMJN01000047.1"/>
</dbReference>
<feature type="domain" description="Membrane insertase YidC/Oxa/ALB C-terminal" evidence="14">
    <location>
        <begin position="59"/>
        <end position="247"/>
    </location>
</feature>
<sequence length="307" mass="34471">MKKINRILFAGLSFVSVLFLTGCVPVDKSGQPYGIFWDFFGKPMSWGIDYFANNQALGFGIAIILVTIIVRLIIFPLGIYQSWKAAYQSEKMNYLKPILEPFQDRLKNAQTQEEKLVAQQALMAAQKENGVSVFGGVGCLPVLIQMPFFLGLFAAVRYTPGVAESNFLGIHLGNPSILLTVIVGILYYLQSMLMLVGIDESQKEMMKKTAYMTPIMMLIFSFSSPAGLTLYWVVGGLIQIIQQVVVNFLVRPKMKKQVAEEFEKNPPKAMKQANSRKDVTPQMDTAIETKPKKHKKKNRNAGKQRSR</sequence>
<dbReference type="NCBIfam" id="NF002687">
    <property type="entry name" value="PRK02463.1"/>
    <property type="match status" value="1"/>
</dbReference>
<keyword evidence="3 12" id="KW-1003">Cell membrane</keyword>
<dbReference type="GO" id="GO:0032977">
    <property type="term" value="F:membrane insertase activity"/>
    <property type="evidence" value="ECO:0007669"/>
    <property type="project" value="InterPro"/>
</dbReference>
<keyword evidence="9" id="KW-0564">Palmitate</keyword>
<organism evidence="15 16">
    <name type="scientific">Streptococcus himalayensis</name>
    <dbReference type="NCBI Taxonomy" id="1888195"/>
    <lineage>
        <taxon>Bacteria</taxon>
        <taxon>Bacillati</taxon>
        <taxon>Bacillota</taxon>
        <taxon>Bacilli</taxon>
        <taxon>Lactobacillales</taxon>
        <taxon>Streptococcaceae</taxon>
        <taxon>Streptococcus</taxon>
    </lineage>
</organism>
<keyword evidence="10 12" id="KW-0143">Chaperone</keyword>
<dbReference type="GO" id="GO:0005886">
    <property type="term" value="C:plasma membrane"/>
    <property type="evidence" value="ECO:0007669"/>
    <property type="project" value="UniProtKB-SubCell"/>
</dbReference>
<evidence type="ECO:0000256" key="6">
    <source>
        <dbReference type="ARBA" id="ARBA00022927"/>
    </source>
</evidence>
<dbReference type="InterPro" id="IPR047196">
    <property type="entry name" value="YidC_ALB_C"/>
</dbReference>
<keyword evidence="4 12" id="KW-0812">Transmembrane</keyword>
<dbReference type="PANTHER" id="PTHR12428:SF65">
    <property type="entry name" value="CYTOCHROME C OXIDASE ASSEMBLY PROTEIN COX18, MITOCHONDRIAL"/>
    <property type="match status" value="1"/>
</dbReference>
<feature type="transmembrane region" description="Helical" evidence="12">
    <location>
        <begin position="133"/>
        <end position="156"/>
    </location>
</feature>
<evidence type="ECO:0000259" key="14">
    <source>
        <dbReference type="Pfam" id="PF02096"/>
    </source>
</evidence>
<evidence type="ECO:0000256" key="13">
    <source>
        <dbReference type="SAM" id="MobiDB-lite"/>
    </source>
</evidence>
<dbReference type="InterPro" id="IPR001708">
    <property type="entry name" value="YidC/ALB3/OXA1/COX18"/>
</dbReference>
<feature type="compositionally biased region" description="Basic residues" evidence="13">
    <location>
        <begin position="291"/>
        <end position="307"/>
    </location>
</feature>
<keyword evidence="11 12" id="KW-0449">Lipoprotein</keyword>
<accession>A0A917A9X7</accession>
<feature type="region of interest" description="Disordered" evidence="13">
    <location>
        <begin position="260"/>
        <end position="307"/>
    </location>
</feature>
<reference evidence="15" key="2">
    <citation type="submission" date="2020-09" db="EMBL/GenBank/DDBJ databases">
        <authorList>
            <person name="Sun Q."/>
            <person name="Zhou Y."/>
        </authorList>
    </citation>
    <scope>NUCLEOTIDE SEQUENCE</scope>
    <source>
        <strain evidence="15">CGMCC 1.15533</strain>
    </source>
</reference>
<dbReference type="InterPro" id="IPR023060">
    <property type="entry name" value="YidC/YidC1/YidC2_Firmicutes"/>
</dbReference>
<evidence type="ECO:0000256" key="7">
    <source>
        <dbReference type="ARBA" id="ARBA00022989"/>
    </source>
</evidence>
<comment type="similarity">
    <text evidence="12">Belongs to the OXA1/ALB3/YidC family. Type 2 subfamily.</text>
</comment>
<dbReference type="Proteomes" id="UP000660801">
    <property type="component" value="Unassembled WGS sequence"/>
</dbReference>
<evidence type="ECO:0000256" key="9">
    <source>
        <dbReference type="ARBA" id="ARBA00023139"/>
    </source>
</evidence>
<evidence type="ECO:0000313" key="15">
    <source>
        <dbReference type="EMBL" id="GGE37474.1"/>
    </source>
</evidence>
<evidence type="ECO:0000256" key="3">
    <source>
        <dbReference type="ARBA" id="ARBA00022475"/>
    </source>
</evidence>
<dbReference type="PROSITE" id="PS51257">
    <property type="entry name" value="PROKAR_LIPOPROTEIN"/>
    <property type="match status" value="1"/>
</dbReference>
<comment type="caution">
    <text evidence="15">The sequence shown here is derived from an EMBL/GenBank/DDBJ whole genome shotgun (WGS) entry which is preliminary data.</text>
</comment>
<evidence type="ECO:0000256" key="10">
    <source>
        <dbReference type="ARBA" id="ARBA00023186"/>
    </source>
</evidence>
<dbReference type="CDD" id="cd20070">
    <property type="entry name" value="5TM_YidC_Alb3"/>
    <property type="match status" value="1"/>
</dbReference>
<name>A0A917A9X7_9STRE</name>
<dbReference type="GO" id="GO:0051205">
    <property type="term" value="P:protein insertion into membrane"/>
    <property type="evidence" value="ECO:0007669"/>
    <property type="project" value="TreeGrafter"/>
</dbReference>
<evidence type="ECO:0000256" key="1">
    <source>
        <dbReference type="ARBA" id="ARBA00004651"/>
    </source>
</evidence>
<dbReference type="InterPro" id="IPR028055">
    <property type="entry name" value="YidC/Oxa/ALB_C"/>
</dbReference>
<dbReference type="HAMAP" id="MF_01811">
    <property type="entry name" value="YidC_type2"/>
    <property type="match status" value="1"/>
</dbReference>
<keyword evidence="7 12" id="KW-1133">Transmembrane helix</keyword>
<dbReference type="OrthoDB" id="9780552at2"/>
<comment type="subcellular location">
    <subcellularLocation>
        <location evidence="1 12">Cell membrane</location>
        <topology evidence="1 12">Multi-pass membrane protein</topology>
    </subcellularLocation>
</comment>
<evidence type="ECO:0000256" key="8">
    <source>
        <dbReference type="ARBA" id="ARBA00023136"/>
    </source>
</evidence>